<keyword evidence="3 6" id="KW-0975">Bacterial flagellum</keyword>
<protein>
    <recommendedName>
        <fullName evidence="5 6">Flagellar basal-body rod protein FlgF</fullName>
    </recommendedName>
</protein>
<keyword evidence="9" id="KW-0966">Cell projection</keyword>
<evidence type="ECO:0000256" key="1">
    <source>
        <dbReference type="ARBA" id="ARBA00004117"/>
    </source>
</evidence>
<dbReference type="STRING" id="861298.SAMN04488136_10938"/>
<comment type="subcellular location">
    <subcellularLocation>
        <location evidence="1 6">Bacterial flagellum basal body</location>
    </subcellularLocation>
</comment>
<evidence type="ECO:0000256" key="4">
    <source>
        <dbReference type="ARBA" id="ARBA00038560"/>
    </source>
</evidence>
<dbReference type="GO" id="GO:0071978">
    <property type="term" value="P:bacterial-type flagellum-dependent swarming motility"/>
    <property type="evidence" value="ECO:0007669"/>
    <property type="project" value="TreeGrafter"/>
</dbReference>
<evidence type="ECO:0000313" key="9">
    <source>
        <dbReference type="EMBL" id="SDH13766.1"/>
    </source>
</evidence>
<feature type="domain" description="Flagellar hook protein FlgE/F/G-like D1" evidence="8">
    <location>
        <begin position="82"/>
        <end position="146"/>
    </location>
</feature>
<dbReference type="InterPro" id="IPR020013">
    <property type="entry name" value="Flagellar_FlgE/F/G"/>
</dbReference>
<dbReference type="InterPro" id="IPR010930">
    <property type="entry name" value="Flg_bb/hook_C_dom"/>
</dbReference>
<evidence type="ECO:0000313" key="10">
    <source>
        <dbReference type="Proteomes" id="UP000198854"/>
    </source>
</evidence>
<dbReference type="SUPFAM" id="SSF117143">
    <property type="entry name" value="Flagellar hook protein flgE"/>
    <property type="match status" value="1"/>
</dbReference>
<dbReference type="RefSeq" id="WP_093272625.1">
    <property type="nucleotide sequence ID" value="NZ_FNDD01000009.1"/>
</dbReference>
<dbReference type="NCBIfam" id="TIGR03506">
    <property type="entry name" value="FlgEFG_subfam"/>
    <property type="match status" value="1"/>
</dbReference>
<keyword evidence="9" id="KW-0969">Cilium</keyword>
<comment type="subunit">
    <text evidence="4 6">The basal body constitutes a major portion of the flagellar organelle and consists of five rings (E,L,P,S, and M) mounted on a central rod. The rod consists of about 26 subunits of FlgG in the distal portion, and FlgB, FlgC and FlgF are thought to build up the proximal portion of the rod with about 6 subunits each.</text>
</comment>
<dbReference type="InterPro" id="IPR037925">
    <property type="entry name" value="FlgE/F/G-like"/>
</dbReference>
<accession>A0A1G7ZYT0</accession>
<dbReference type="PANTHER" id="PTHR30435:SF18">
    <property type="entry name" value="FLAGELLAR BASAL-BODY ROD PROTEIN FLGF"/>
    <property type="match status" value="1"/>
</dbReference>
<dbReference type="PANTHER" id="PTHR30435">
    <property type="entry name" value="FLAGELLAR PROTEIN"/>
    <property type="match status" value="1"/>
</dbReference>
<dbReference type="EMBL" id="FNDD01000009">
    <property type="protein sequence ID" value="SDH13766.1"/>
    <property type="molecule type" value="Genomic_DNA"/>
</dbReference>
<dbReference type="GO" id="GO:0030694">
    <property type="term" value="C:bacterial-type flagellum basal body, rod"/>
    <property type="evidence" value="ECO:0007669"/>
    <property type="project" value="UniProtKB-UniRule"/>
</dbReference>
<dbReference type="AlphaFoldDB" id="A0A1G7ZYT0"/>
<evidence type="ECO:0000259" key="8">
    <source>
        <dbReference type="Pfam" id="PF22692"/>
    </source>
</evidence>
<evidence type="ECO:0000256" key="3">
    <source>
        <dbReference type="ARBA" id="ARBA00023143"/>
    </source>
</evidence>
<dbReference type="Proteomes" id="UP000198854">
    <property type="component" value="Unassembled WGS sequence"/>
</dbReference>
<evidence type="ECO:0000259" key="7">
    <source>
        <dbReference type="Pfam" id="PF06429"/>
    </source>
</evidence>
<reference evidence="9 10" key="1">
    <citation type="submission" date="2016-10" db="EMBL/GenBank/DDBJ databases">
        <authorList>
            <person name="de Groot N.N."/>
        </authorList>
    </citation>
    <scope>NUCLEOTIDE SEQUENCE [LARGE SCALE GENOMIC DNA]</scope>
    <source>
        <strain evidence="9 10">CGMCC 1.10228</strain>
    </source>
</reference>
<evidence type="ECO:0000256" key="6">
    <source>
        <dbReference type="RuleBase" id="RU362116"/>
    </source>
</evidence>
<name>A0A1G7ZYT0_9VIBR</name>
<proteinExistence type="inferred from homology"/>
<keyword evidence="9" id="KW-0282">Flagellum</keyword>
<evidence type="ECO:0000256" key="5">
    <source>
        <dbReference type="ARBA" id="ARBA00040228"/>
    </source>
</evidence>
<dbReference type="Pfam" id="PF22692">
    <property type="entry name" value="LlgE_F_G_D1"/>
    <property type="match status" value="1"/>
</dbReference>
<sequence length="244" mass="26121">MNPILFTAAKGAERVMLAQEVRANNLAQANTVGFKALMEHSSPMAVEGSGFQSSVTTRTNSASNNFASGAEIRTDRALDVQISGNGFFAVQGNQGEAEELYTRAGNFRLDADGNLMLGERQVMGEGGVINVPEFESINIAKDGVLSITPPGGGAEMQIETLKLVNPGNQQMTLDSTGLFVSKQGDVLAFDPNVEVRSGYLESSNVSSLEELISVMSLTRQYEMQVKVMASASEIDQMSNRLLKS</sequence>
<gene>
    <name evidence="9" type="ORF">SAMN04488136_10938</name>
</gene>
<comment type="similarity">
    <text evidence="2 6">Belongs to the flagella basal body rod proteins family.</text>
</comment>
<dbReference type="Pfam" id="PF06429">
    <property type="entry name" value="Flg_bbr_C"/>
    <property type="match status" value="1"/>
</dbReference>
<evidence type="ECO:0000256" key="2">
    <source>
        <dbReference type="ARBA" id="ARBA00009677"/>
    </source>
</evidence>
<organism evidence="9 10">
    <name type="scientific">Vibrio xiamenensis</name>
    <dbReference type="NCBI Taxonomy" id="861298"/>
    <lineage>
        <taxon>Bacteria</taxon>
        <taxon>Pseudomonadati</taxon>
        <taxon>Pseudomonadota</taxon>
        <taxon>Gammaproteobacteria</taxon>
        <taxon>Vibrionales</taxon>
        <taxon>Vibrionaceae</taxon>
        <taxon>Vibrio</taxon>
    </lineage>
</organism>
<keyword evidence="10" id="KW-1185">Reference proteome</keyword>
<dbReference type="OrthoDB" id="9804559at2"/>
<dbReference type="NCBIfam" id="NF009280">
    <property type="entry name" value="PRK12640.1"/>
    <property type="match status" value="1"/>
</dbReference>
<dbReference type="InterPro" id="IPR053967">
    <property type="entry name" value="LlgE_F_G-like_D1"/>
</dbReference>
<feature type="domain" description="Flagellar basal-body/hook protein C-terminal" evidence="7">
    <location>
        <begin position="196"/>
        <end position="241"/>
    </location>
</feature>